<protein>
    <submittedName>
        <fullName evidence="2">Uncharacterized protein</fullName>
    </submittedName>
</protein>
<feature type="compositionally biased region" description="Polar residues" evidence="1">
    <location>
        <begin position="26"/>
        <end position="36"/>
    </location>
</feature>
<keyword evidence="3" id="KW-1185">Reference proteome</keyword>
<sequence>MSAEQAEVMGQEVAVERFAQLGAERTATNTASQSTKDGARHGSERDADGPGESTERCAGLTTSEGSADATRNTTDGADGRADFHGVVEGSDFWGVAARALQ</sequence>
<proteinExistence type="predicted"/>
<organism evidence="2 3">
    <name type="scientific">Metapseudomonas boanensis</name>
    <dbReference type="NCBI Taxonomy" id="2822138"/>
    <lineage>
        <taxon>Bacteria</taxon>
        <taxon>Pseudomonadati</taxon>
        <taxon>Pseudomonadota</taxon>
        <taxon>Gammaproteobacteria</taxon>
        <taxon>Pseudomonadales</taxon>
        <taxon>Pseudomonadaceae</taxon>
        <taxon>Metapseudomonas</taxon>
    </lineage>
</organism>
<gene>
    <name evidence="2" type="ORF">J7302_21660</name>
</gene>
<name>A0ABS5XLY8_9GAMM</name>
<dbReference type="Proteomes" id="UP001519667">
    <property type="component" value="Unassembled WGS sequence"/>
</dbReference>
<comment type="caution">
    <text evidence="2">The sequence shown here is derived from an EMBL/GenBank/DDBJ whole genome shotgun (WGS) entry which is preliminary data.</text>
</comment>
<feature type="compositionally biased region" description="Basic and acidic residues" evidence="1">
    <location>
        <begin position="37"/>
        <end position="48"/>
    </location>
</feature>
<feature type="compositionally biased region" description="Polar residues" evidence="1">
    <location>
        <begin position="60"/>
        <end position="75"/>
    </location>
</feature>
<accession>A0ABS5XLY8</accession>
<feature type="region of interest" description="Disordered" evidence="1">
    <location>
        <begin position="20"/>
        <end position="88"/>
    </location>
</feature>
<evidence type="ECO:0000313" key="2">
    <source>
        <dbReference type="EMBL" id="MBT8768721.1"/>
    </source>
</evidence>
<reference evidence="2 3" key="1">
    <citation type="submission" date="2021-04" db="EMBL/GenBank/DDBJ databases">
        <title>Pseudomonas boanensis sp. nov., a bacterium isolated from river water used for household purposes in Boane District, Mozambique.</title>
        <authorList>
            <person name="Nicklasson M."/>
            <person name="Martin-Rodriguez A.J."/>
            <person name="Thorell K."/>
            <person name="Neves L."/>
            <person name="Mussagy A."/>
            <person name="Rydberg H.A."/>
            <person name="Hernroth B."/>
            <person name="Svensson-Stadler L."/>
            <person name="Sjoling A."/>
        </authorList>
    </citation>
    <scope>NUCLEOTIDE SEQUENCE [LARGE SCALE GENOMIC DNA]</scope>
    <source>
        <strain evidence="2 3">DB1</strain>
    </source>
</reference>
<evidence type="ECO:0000256" key="1">
    <source>
        <dbReference type="SAM" id="MobiDB-lite"/>
    </source>
</evidence>
<evidence type="ECO:0000313" key="3">
    <source>
        <dbReference type="Proteomes" id="UP001519667"/>
    </source>
</evidence>
<dbReference type="EMBL" id="JAGTIS010000015">
    <property type="protein sequence ID" value="MBT8768721.1"/>
    <property type="molecule type" value="Genomic_DNA"/>
</dbReference>